<sequence>MDIINLFAFFLTFVQVAQANFLTAVCRANSRYCVQKNSKGTWCYAPEALHSTPAAPILDSCIGDTHIELQGAFQSHLRQNLSIAYYNAVDNQQLGGVDYDIPTAPGIVRLCLSNSGGDGILQTLCFDVSGDNSMDGNPWCLVTGGPPVVSDGCYPEKFNTTLPTTYSSTAPNLLITEWSPASTIITPFVAIFVIVLVINIGI</sequence>
<keyword evidence="1" id="KW-0472">Membrane</keyword>
<dbReference type="EMBL" id="KN831768">
    <property type="protein sequence ID" value="KIM48654.1"/>
    <property type="molecule type" value="Genomic_DNA"/>
</dbReference>
<keyword evidence="2" id="KW-0732">Signal</keyword>
<organism evidence="3 4">
    <name type="scientific">Hebeloma cylindrosporum</name>
    <dbReference type="NCBI Taxonomy" id="76867"/>
    <lineage>
        <taxon>Eukaryota</taxon>
        <taxon>Fungi</taxon>
        <taxon>Dikarya</taxon>
        <taxon>Basidiomycota</taxon>
        <taxon>Agaricomycotina</taxon>
        <taxon>Agaricomycetes</taxon>
        <taxon>Agaricomycetidae</taxon>
        <taxon>Agaricales</taxon>
        <taxon>Agaricineae</taxon>
        <taxon>Hymenogastraceae</taxon>
        <taxon>Hebeloma</taxon>
    </lineage>
</organism>
<feature type="signal peptide" evidence="2">
    <location>
        <begin position="1"/>
        <end position="19"/>
    </location>
</feature>
<protein>
    <submittedName>
        <fullName evidence="3">Uncharacterized protein</fullName>
    </submittedName>
</protein>
<feature type="chain" id="PRO_5002162823" evidence="2">
    <location>
        <begin position="20"/>
        <end position="202"/>
    </location>
</feature>
<keyword evidence="1" id="KW-0812">Transmembrane</keyword>
<keyword evidence="4" id="KW-1185">Reference proteome</keyword>
<name>A0A0C3CWZ4_HEBCY</name>
<keyword evidence="1" id="KW-1133">Transmembrane helix</keyword>
<evidence type="ECO:0000256" key="1">
    <source>
        <dbReference type="SAM" id="Phobius"/>
    </source>
</evidence>
<accession>A0A0C3CWZ4</accession>
<gene>
    <name evidence="3" type="ORF">M413DRAFT_437839</name>
</gene>
<dbReference type="Proteomes" id="UP000053424">
    <property type="component" value="Unassembled WGS sequence"/>
</dbReference>
<proteinExistence type="predicted"/>
<evidence type="ECO:0000313" key="4">
    <source>
        <dbReference type="Proteomes" id="UP000053424"/>
    </source>
</evidence>
<reference evidence="4" key="2">
    <citation type="submission" date="2015-01" db="EMBL/GenBank/DDBJ databases">
        <title>Evolutionary Origins and Diversification of the Mycorrhizal Mutualists.</title>
        <authorList>
            <consortium name="DOE Joint Genome Institute"/>
            <consortium name="Mycorrhizal Genomics Consortium"/>
            <person name="Kohler A."/>
            <person name="Kuo A."/>
            <person name="Nagy L.G."/>
            <person name="Floudas D."/>
            <person name="Copeland A."/>
            <person name="Barry K.W."/>
            <person name="Cichocki N."/>
            <person name="Veneault-Fourrey C."/>
            <person name="LaButti K."/>
            <person name="Lindquist E.A."/>
            <person name="Lipzen A."/>
            <person name="Lundell T."/>
            <person name="Morin E."/>
            <person name="Murat C."/>
            <person name="Riley R."/>
            <person name="Ohm R."/>
            <person name="Sun H."/>
            <person name="Tunlid A."/>
            <person name="Henrissat B."/>
            <person name="Grigoriev I.V."/>
            <person name="Hibbett D.S."/>
            <person name="Martin F."/>
        </authorList>
    </citation>
    <scope>NUCLEOTIDE SEQUENCE [LARGE SCALE GENOMIC DNA]</scope>
    <source>
        <strain evidence="4">h7</strain>
    </source>
</reference>
<reference evidence="3 4" key="1">
    <citation type="submission" date="2014-04" db="EMBL/GenBank/DDBJ databases">
        <authorList>
            <consortium name="DOE Joint Genome Institute"/>
            <person name="Kuo A."/>
            <person name="Gay G."/>
            <person name="Dore J."/>
            <person name="Kohler A."/>
            <person name="Nagy L.G."/>
            <person name="Floudas D."/>
            <person name="Copeland A."/>
            <person name="Barry K.W."/>
            <person name="Cichocki N."/>
            <person name="Veneault-Fourrey C."/>
            <person name="LaButti K."/>
            <person name="Lindquist E.A."/>
            <person name="Lipzen A."/>
            <person name="Lundell T."/>
            <person name="Morin E."/>
            <person name="Murat C."/>
            <person name="Sun H."/>
            <person name="Tunlid A."/>
            <person name="Henrissat B."/>
            <person name="Grigoriev I.V."/>
            <person name="Hibbett D.S."/>
            <person name="Martin F."/>
            <person name="Nordberg H.P."/>
            <person name="Cantor M.N."/>
            <person name="Hua S.X."/>
        </authorList>
    </citation>
    <scope>NUCLEOTIDE SEQUENCE [LARGE SCALE GENOMIC DNA]</scope>
    <source>
        <strain evidence="4">h7</strain>
    </source>
</reference>
<dbReference type="HOGENOM" id="CLU_090715_0_0_1"/>
<dbReference type="AlphaFoldDB" id="A0A0C3CWZ4"/>
<evidence type="ECO:0000313" key="3">
    <source>
        <dbReference type="EMBL" id="KIM48654.1"/>
    </source>
</evidence>
<evidence type="ECO:0000256" key="2">
    <source>
        <dbReference type="SAM" id="SignalP"/>
    </source>
</evidence>
<feature type="transmembrane region" description="Helical" evidence="1">
    <location>
        <begin position="178"/>
        <end position="200"/>
    </location>
</feature>